<dbReference type="AlphaFoldDB" id="A0A8S1H6F5"/>
<proteinExistence type="predicted"/>
<dbReference type="EMBL" id="CAJGYM010000025">
    <property type="protein sequence ID" value="CAD6192006.1"/>
    <property type="molecule type" value="Genomic_DNA"/>
</dbReference>
<evidence type="ECO:0000313" key="2">
    <source>
        <dbReference type="EMBL" id="CAD6192006.1"/>
    </source>
</evidence>
<feature type="compositionally biased region" description="Basic and acidic residues" evidence="1">
    <location>
        <begin position="42"/>
        <end position="54"/>
    </location>
</feature>
<name>A0A8S1H6F5_9PELO</name>
<accession>A0A8S1H6F5</accession>
<protein>
    <submittedName>
        <fullName evidence="2">Uncharacterized protein</fullName>
    </submittedName>
</protein>
<reference evidence="2" key="1">
    <citation type="submission" date="2020-10" db="EMBL/GenBank/DDBJ databases">
        <authorList>
            <person name="Kikuchi T."/>
        </authorList>
    </citation>
    <scope>NUCLEOTIDE SEQUENCE</scope>
    <source>
        <strain evidence="2">NKZ352</strain>
    </source>
</reference>
<dbReference type="OrthoDB" id="5784965at2759"/>
<comment type="caution">
    <text evidence="2">The sequence shown here is derived from an EMBL/GenBank/DDBJ whole genome shotgun (WGS) entry which is preliminary data.</text>
</comment>
<sequence>MSRPDSQPRLGEGSTMPPRYLMPVPEPPVDYTIRVKPSSKDYRHVGNIYRRDPPPDYTNEKPQLSNQRVRRDTVVESEEILNELDNVLQNAAIPFHELKQKVESFNLTFKPYASREEAEEATSSRASTYSGSSLDRAKAQSVNRNSPARVPILENEIVEDLKSVTVGSNVQNVNKNREKSIEEMYENTKRLIASSKVHFSPEFFYPQFSKPGVPEWKMKLLAEKKSKEKLHEIEKSAWREFETWKQKLAPKAQVRPEYEFAKPAALRR</sequence>
<evidence type="ECO:0000313" key="3">
    <source>
        <dbReference type="Proteomes" id="UP000835052"/>
    </source>
</evidence>
<dbReference type="Proteomes" id="UP000835052">
    <property type="component" value="Unassembled WGS sequence"/>
</dbReference>
<feature type="region of interest" description="Disordered" evidence="1">
    <location>
        <begin position="42"/>
        <end position="71"/>
    </location>
</feature>
<organism evidence="2 3">
    <name type="scientific">Caenorhabditis auriculariae</name>
    <dbReference type="NCBI Taxonomy" id="2777116"/>
    <lineage>
        <taxon>Eukaryota</taxon>
        <taxon>Metazoa</taxon>
        <taxon>Ecdysozoa</taxon>
        <taxon>Nematoda</taxon>
        <taxon>Chromadorea</taxon>
        <taxon>Rhabditida</taxon>
        <taxon>Rhabditina</taxon>
        <taxon>Rhabditomorpha</taxon>
        <taxon>Rhabditoidea</taxon>
        <taxon>Rhabditidae</taxon>
        <taxon>Peloderinae</taxon>
        <taxon>Caenorhabditis</taxon>
    </lineage>
</organism>
<keyword evidence="3" id="KW-1185">Reference proteome</keyword>
<feature type="region of interest" description="Disordered" evidence="1">
    <location>
        <begin position="1"/>
        <end position="25"/>
    </location>
</feature>
<gene>
    <name evidence="2" type="ORF">CAUJ_LOCUS7925</name>
</gene>
<evidence type="ECO:0000256" key="1">
    <source>
        <dbReference type="SAM" id="MobiDB-lite"/>
    </source>
</evidence>